<organism evidence="1">
    <name type="scientific">viral metagenome</name>
    <dbReference type="NCBI Taxonomy" id="1070528"/>
    <lineage>
        <taxon>unclassified sequences</taxon>
        <taxon>metagenomes</taxon>
        <taxon>organismal metagenomes</taxon>
    </lineage>
</organism>
<proteinExistence type="predicted"/>
<evidence type="ECO:0000313" key="1">
    <source>
        <dbReference type="EMBL" id="QJA96593.1"/>
    </source>
</evidence>
<dbReference type="EMBL" id="MT143415">
    <property type="protein sequence ID" value="QJA96593.1"/>
    <property type="molecule type" value="Genomic_DNA"/>
</dbReference>
<reference evidence="1" key="1">
    <citation type="submission" date="2020-03" db="EMBL/GenBank/DDBJ databases">
        <title>The deep terrestrial virosphere.</title>
        <authorList>
            <person name="Holmfeldt K."/>
            <person name="Nilsson E."/>
            <person name="Simone D."/>
            <person name="Lopez-Fernandez M."/>
            <person name="Wu X."/>
            <person name="de Brujin I."/>
            <person name="Lundin D."/>
            <person name="Andersson A."/>
            <person name="Bertilsson S."/>
            <person name="Dopson M."/>
        </authorList>
    </citation>
    <scope>NUCLEOTIDE SEQUENCE</scope>
    <source>
        <strain evidence="1">MM415B07941</strain>
    </source>
</reference>
<gene>
    <name evidence="1" type="ORF">MM415B07941_0005</name>
</gene>
<accession>A0A6M3LPP0</accession>
<protein>
    <submittedName>
        <fullName evidence="1">Putative tryptophan operon leader</fullName>
    </submittedName>
</protein>
<dbReference type="AlphaFoldDB" id="A0A6M3LPP0"/>
<name>A0A6M3LPP0_9ZZZZ</name>
<sequence>MTEQEQIQAYQLALCLAEKECPSCGGNKTVLRVGEYDEESVSCSRCHGSGRVPLLSPELVREKCPTCGFYTPADRGFHEFRAGCPSCQSRGWIPSTDISHYLHAIYELWKDDVRKDGTLVDIVWSLYGSELLCYQALGKALGVNYKLEPEIDLEHLSAEGILYNPFASH</sequence>